<proteinExistence type="predicted"/>
<protein>
    <submittedName>
        <fullName evidence="1">DUF370 domain-containing protein</fullName>
    </submittedName>
</protein>
<name>A0A943EF32_9FIRM</name>
<dbReference type="EMBL" id="JAGZCZ010000006">
    <property type="protein sequence ID" value="MBS5519880.1"/>
    <property type="molecule type" value="Genomic_DNA"/>
</dbReference>
<dbReference type="InterPro" id="IPR007169">
    <property type="entry name" value="RemA-like"/>
</dbReference>
<dbReference type="NCBIfam" id="NF046065">
    <property type="entry name" value="MtxRegRemB"/>
    <property type="match status" value="1"/>
</dbReference>
<comment type="caution">
    <text evidence="1">The sequence shown here is derived from an EMBL/GenBank/DDBJ whole genome shotgun (WGS) entry which is preliminary data.</text>
</comment>
<gene>
    <name evidence="1" type="ORF">KHX13_06055</name>
</gene>
<dbReference type="RefSeq" id="WP_296330844.1">
    <property type="nucleotide sequence ID" value="NZ_AP031434.1"/>
</dbReference>
<evidence type="ECO:0000313" key="2">
    <source>
        <dbReference type="Proteomes" id="UP000754226"/>
    </source>
</evidence>
<dbReference type="Pfam" id="PF04025">
    <property type="entry name" value="RemA-like"/>
    <property type="match status" value="1"/>
</dbReference>
<accession>A0A943EF32</accession>
<evidence type="ECO:0000313" key="1">
    <source>
        <dbReference type="EMBL" id="MBS5519880.1"/>
    </source>
</evidence>
<dbReference type="Proteomes" id="UP000754226">
    <property type="component" value="Unassembled WGS sequence"/>
</dbReference>
<dbReference type="AlphaFoldDB" id="A0A943EF32"/>
<sequence>MYLHLGNNYIIKNSEIIGIFDIRNKRTNLYRLFLKPQLGTSKVLDLTDAYPPASCIVTSDKIILSGISSKTLMNR</sequence>
<organism evidence="1 2">
    <name type="scientific">Acidaminococcus intestini</name>
    <dbReference type="NCBI Taxonomy" id="187327"/>
    <lineage>
        <taxon>Bacteria</taxon>
        <taxon>Bacillati</taxon>
        <taxon>Bacillota</taxon>
        <taxon>Negativicutes</taxon>
        <taxon>Acidaminococcales</taxon>
        <taxon>Acidaminococcaceae</taxon>
        <taxon>Acidaminococcus</taxon>
    </lineage>
</organism>
<reference evidence="1" key="1">
    <citation type="submission" date="2021-02" db="EMBL/GenBank/DDBJ databases">
        <title>Infant gut strain persistence is associated with maternal origin, phylogeny, and functional potential including surface adhesion and iron acquisition.</title>
        <authorList>
            <person name="Lou Y.C."/>
        </authorList>
    </citation>
    <scope>NUCLEOTIDE SEQUENCE</scope>
    <source>
        <strain evidence="1">L3_106_000M1_dasL3_106_000M1_concoct_15</strain>
    </source>
</reference>